<feature type="domain" description="Aldehyde oxidase/xanthine dehydrogenase second molybdopterin binding" evidence="3">
    <location>
        <begin position="591"/>
        <end position="630"/>
    </location>
</feature>
<dbReference type="SUPFAM" id="SSF56003">
    <property type="entry name" value="Molybdenum cofactor-binding domain"/>
    <property type="match status" value="2"/>
</dbReference>
<dbReference type="Proteomes" id="UP001424459">
    <property type="component" value="Unassembled WGS sequence"/>
</dbReference>
<evidence type="ECO:0000259" key="3">
    <source>
        <dbReference type="Pfam" id="PF20256"/>
    </source>
</evidence>
<keyword evidence="1" id="KW-1133">Transmembrane helix</keyword>
<dbReference type="Pfam" id="PF20256">
    <property type="entry name" value="MoCoBD_2"/>
    <property type="match status" value="2"/>
</dbReference>
<dbReference type="InterPro" id="IPR052516">
    <property type="entry name" value="N-heterocyclic_Hydroxylase"/>
</dbReference>
<protein>
    <submittedName>
        <fullName evidence="4">Xanthine dehydrogenase family protein molybdopterin-binding subunit</fullName>
    </submittedName>
</protein>
<dbReference type="InterPro" id="IPR037165">
    <property type="entry name" value="AldOxase/xan_DH_Mopterin-bd_sf"/>
</dbReference>
<feature type="transmembrane region" description="Helical" evidence="1">
    <location>
        <begin position="7"/>
        <end position="25"/>
    </location>
</feature>
<proteinExistence type="predicted"/>
<dbReference type="Pfam" id="PF02738">
    <property type="entry name" value="MoCoBD_1"/>
    <property type="match status" value="1"/>
</dbReference>
<organism evidence="4 5">
    <name type="scientific">Sphingomonas rosea</name>
    <dbReference type="NCBI Taxonomy" id="335605"/>
    <lineage>
        <taxon>Bacteria</taxon>
        <taxon>Pseudomonadati</taxon>
        <taxon>Pseudomonadota</taxon>
        <taxon>Alphaproteobacteria</taxon>
        <taxon>Sphingomonadales</taxon>
        <taxon>Sphingomonadaceae</taxon>
        <taxon>Sphingomonas</taxon>
    </lineage>
</organism>
<dbReference type="InterPro" id="IPR046867">
    <property type="entry name" value="AldOxase/xan_DH_MoCoBD2"/>
</dbReference>
<dbReference type="RefSeq" id="WP_344696004.1">
    <property type="nucleotide sequence ID" value="NZ_BAABBR010000001.1"/>
</dbReference>
<keyword evidence="1" id="KW-0812">Transmembrane</keyword>
<accession>A0ABP7TXS8</accession>
<evidence type="ECO:0000313" key="4">
    <source>
        <dbReference type="EMBL" id="GAA4032858.1"/>
    </source>
</evidence>
<evidence type="ECO:0000259" key="2">
    <source>
        <dbReference type="Pfam" id="PF02738"/>
    </source>
</evidence>
<gene>
    <name evidence="4" type="ORF">GCM10022281_10740</name>
</gene>
<sequence length="705" mass="71984">MRLDRRTLLVGTGAAGALVVAYLAWPRAGRPSLLPSAGERLLGSAIAIDKAGKVRIAIPQVETGQGIWTGLAQVAADALGAAWESVGIAPVRSGAEWVNGLAEGEGWRPLVGGDEGLRITAGSTSLRAFEQPMQQIGAAARALLVAEAAERWNVPAAGCETSRGFVVHQDRRLSFGELAEAASRRSLGDAPAAVGRPSLIGQPLPRLDAIPKANGQLRFAGDVRLPDMLFASVRTSAGNGIRIEGNPPAGVRFASGDQWVAALADSWWTADRALGEARVRSFGPAGGDDAAVTDALDRALASGASEVLHSVGDIDGVFEGVRPLAATYGASAALHHDLEPPSATARITDGLLELWAGTQAPELARAAAARAGGVDPARTLLYAMPVGGQGGAALENDLVPIAAKLTRDTGRPVQAMVGRAEQVRSDAVRSPLKARLYARTLPDGSVAGLRLRLAGTDGLAKALGRLSGKDRGTFRASALNPLPYAIPNVSLEVAPTVLPVRTGYHRGEVHGAVAFFVESFIDELARIAGRDPLSQRVALLTGNPRLARCLVRATALGGWDGGGAGSQMGLSTISAYGSRIAVVANASVGTGGQVAVSRLVAVVDCGRAVNPALVRQQVEGGMLSAIQQATAPAPSFAHGRVTGPIAPSVGAMAGTPEVLVEILASDEAPGGVNGLGAIAAPAAVANALAAATGRRLRSLPLNPIA</sequence>
<reference evidence="5" key="1">
    <citation type="journal article" date="2019" name="Int. J. Syst. Evol. Microbiol.">
        <title>The Global Catalogue of Microorganisms (GCM) 10K type strain sequencing project: providing services to taxonomists for standard genome sequencing and annotation.</title>
        <authorList>
            <consortium name="The Broad Institute Genomics Platform"/>
            <consortium name="The Broad Institute Genome Sequencing Center for Infectious Disease"/>
            <person name="Wu L."/>
            <person name="Ma J."/>
        </authorList>
    </citation>
    <scope>NUCLEOTIDE SEQUENCE [LARGE SCALE GENOMIC DNA]</scope>
    <source>
        <strain evidence="5">JCM 17564</strain>
    </source>
</reference>
<evidence type="ECO:0000313" key="5">
    <source>
        <dbReference type="Proteomes" id="UP001424459"/>
    </source>
</evidence>
<dbReference type="PROSITE" id="PS51318">
    <property type="entry name" value="TAT"/>
    <property type="match status" value="1"/>
</dbReference>
<dbReference type="PANTHER" id="PTHR47495:SF2">
    <property type="entry name" value="ALDEHYDE DEHYDROGENASE"/>
    <property type="match status" value="1"/>
</dbReference>
<dbReference type="Gene3D" id="3.30.365.10">
    <property type="entry name" value="Aldehyde oxidase/xanthine dehydrogenase, molybdopterin binding domain"/>
    <property type="match status" value="4"/>
</dbReference>
<comment type="caution">
    <text evidence="4">The sequence shown here is derived from an EMBL/GenBank/DDBJ whole genome shotgun (WGS) entry which is preliminary data.</text>
</comment>
<keyword evidence="5" id="KW-1185">Reference proteome</keyword>
<feature type="domain" description="Aldehyde oxidase/xanthine dehydrogenase second molybdopterin binding" evidence="3">
    <location>
        <begin position="44"/>
        <end position="88"/>
    </location>
</feature>
<name>A0ABP7TXS8_9SPHN</name>
<dbReference type="InterPro" id="IPR006311">
    <property type="entry name" value="TAT_signal"/>
</dbReference>
<dbReference type="EMBL" id="BAABBR010000001">
    <property type="protein sequence ID" value="GAA4032858.1"/>
    <property type="molecule type" value="Genomic_DNA"/>
</dbReference>
<dbReference type="Gene3D" id="3.90.1170.50">
    <property type="entry name" value="Aldehyde oxidase/xanthine dehydrogenase, a/b hammerhead"/>
    <property type="match status" value="1"/>
</dbReference>
<dbReference type="PANTHER" id="PTHR47495">
    <property type="entry name" value="ALDEHYDE DEHYDROGENASE"/>
    <property type="match status" value="1"/>
</dbReference>
<feature type="domain" description="Aldehyde oxidase/xanthine dehydrogenase first molybdopterin binding" evidence="2">
    <location>
        <begin position="310"/>
        <end position="536"/>
    </location>
</feature>
<dbReference type="InterPro" id="IPR008274">
    <property type="entry name" value="AldOxase/xan_DH_MoCoBD1"/>
</dbReference>
<keyword evidence="1" id="KW-0472">Membrane</keyword>
<evidence type="ECO:0000256" key="1">
    <source>
        <dbReference type="SAM" id="Phobius"/>
    </source>
</evidence>